<feature type="compositionally biased region" description="Basic and acidic residues" evidence="2">
    <location>
        <begin position="635"/>
        <end position="645"/>
    </location>
</feature>
<feature type="compositionally biased region" description="Polar residues" evidence="2">
    <location>
        <begin position="385"/>
        <end position="401"/>
    </location>
</feature>
<feature type="region of interest" description="Disordered" evidence="2">
    <location>
        <begin position="1062"/>
        <end position="1116"/>
    </location>
</feature>
<feature type="compositionally biased region" description="Polar residues" evidence="2">
    <location>
        <begin position="293"/>
        <end position="318"/>
    </location>
</feature>
<feature type="region of interest" description="Disordered" evidence="2">
    <location>
        <begin position="1"/>
        <end position="134"/>
    </location>
</feature>
<feature type="compositionally biased region" description="Polar residues" evidence="2">
    <location>
        <begin position="772"/>
        <end position="782"/>
    </location>
</feature>
<protein>
    <submittedName>
        <fullName evidence="3">Uncharacterized protein</fullName>
    </submittedName>
</protein>
<feature type="compositionally biased region" description="Polar residues" evidence="2">
    <location>
        <begin position="102"/>
        <end position="117"/>
    </location>
</feature>
<keyword evidence="1" id="KW-0175">Coiled coil</keyword>
<feature type="region of interest" description="Disordered" evidence="2">
    <location>
        <begin position="236"/>
        <end position="457"/>
    </location>
</feature>
<dbReference type="OMA" id="SNIVCGK"/>
<feature type="compositionally biased region" description="Basic and acidic residues" evidence="2">
    <location>
        <begin position="236"/>
        <end position="250"/>
    </location>
</feature>
<feature type="compositionally biased region" description="Basic and acidic residues" evidence="2">
    <location>
        <begin position="329"/>
        <end position="353"/>
    </location>
</feature>
<feature type="compositionally biased region" description="Basic and acidic residues" evidence="2">
    <location>
        <begin position="801"/>
        <end position="818"/>
    </location>
</feature>
<dbReference type="OrthoDB" id="6114586at2759"/>
<feature type="compositionally biased region" description="Basic and acidic residues" evidence="2">
    <location>
        <begin position="889"/>
        <end position="905"/>
    </location>
</feature>
<feature type="compositionally biased region" description="Basic and acidic residues" evidence="2">
    <location>
        <begin position="975"/>
        <end position="1002"/>
    </location>
</feature>
<feature type="compositionally biased region" description="Polar residues" evidence="2">
    <location>
        <begin position="36"/>
        <end position="58"/>
    </location>
</feature>
<sequence length="1288" mass="143447">MSENTNSAHIPASHRLSPSCLSPPSSLDNPVHATSDPHSSLCSIAHTSSETALTMGNQLSGDGSLKRKSKKKNKNKNDEKSKSETTSVLDETVVGAFGGSSVDDTSSPSKRPAQSKSPRPVRSTYDNVNQHGSNSNLCSNSGLYTSDLYLDTVSRLDVSMTTSQMETTPRNERSYRFDTQLADDVSFSEISFNESGFITPALSTPQVRRNELQQIKTTTDSVSELGKEIERTIFERLSADGKSDGSKIKSAETPPLPSKQDAEENVGHGVDEKSKRLEYMNEGKAQTEEKCAVSQTDMKAPEDNSTGLSTCQELTAPTPSEEEIWSNDNSKDKEKSSEMINKADWELMEKESKISVTDNTTTDTEELTEVSQREAPEKAEHSKIEPNQNHSSSDETFQNDFEQVKSHINEDVKVSLKDSDYDAPEREGVKSEQNGTVDKNVCPETPEQEQKLIPPPDVAANQKVEEIVMEEPVPKSADDEIKQVKQSVNQCLNEKEVETKMIIDDKAQLTENYDESTLSNKTENVCEAEKCSLKNIQETAAAVIATKPSIPDEILTISEAVPVVKNTSVKELEPVCEKIIESSSASFAERSKILVHHPVLSNDQEKETERIKTSCDESSKKYIHEPDVEANSIKSESDKHSKDPATQEIEEIPQGAILETESSLECSVTQTSDTTDDKKETSENEQNISKIKTKKGRKRKRKKKSSLGNESSANASASESQSVSEVTEIEDNCDLAISRSRDSDLTKEDEENGNEIKSVASTPDSDSPVFLHQSSVIENTNYLKDESSTSDKSNTVSSSEIQKKEQANQKDIDSKPHPFVDVSCSVGALHSTTDIVSDESTPTNERQNEIRAFYIPNKEQKIKSDSSHGEGTKDDNKRLNDQVENVHTTNERTEKEDQQLEDESKNISQLNVQCEDENETHQCEDENENVFDKDEDATVAIPHCRNGTKNIVEETVNPRLSTASEELNEIMENSNKVEKRSDQNRPHSYPKEGEDLRDRNENHSATSQVSLESNNSSKKNYKSGHKSLTDIDHNLPETLPELADLKNFLDYIKLGEDQKLSESPFPYKCETNRSSPSENASSRRLSRISPAVTDRSVTESDIDISEQRDDISTDSNIFADDEDESASELLFTKTYTEPDKGGEVLVSCTVVNTAADDDSDDFWAEHSASEEVYRQIQSSTKVVTTVFDNARLQMQDIHTHLQNLRLQMENLQESLDNASIFSHEYYPADDTPESSQDFYPLDKGFIVSQEYFPKHIASVTTEEYSPVEIGPVLTEEYYSSHFGKPPFL</sequence>
<feature type="compositionally biased region" description="Basic residues" evidence="2">
    <location>
        <begin position="691"/>
        <end position="705"/>
    </location>
</feature>
<feature type="compositionally biased region" description="Low complexity" evidence="2">
    <location>
        <begin position="706"/>
        <end position="725"/>
    </location>
</feature>
<feature type="compositionally biased region" description="Polar residues" evidence="2">
    <location>
        <begin position="660"/>
        <end position="670"/>
    </location>
</feature>
<feature type="compositionally biased region" description="Basic and acidic residues" evidence="2">
    <location>
        <begin position="260"/>
        <end position="291"/>
    </location>
</feature>
<feature type="compositionally biased region" description="Basic and acidic residues" evidence="2">
    <location>
        <begin position="371"/>
        <end position="384"/>
    </location>
</feature>
<feature type="region of interest" description="Disordered" evidence="2">
    <location>
        <begin position="599"/>
        <end position="819"/>
    </location>
</feature>
<evidence type="ECO:0000256" key="2">
    <source>
        <dbReference type="SAM" id="MobiDB-lite"/>
    </source>
</evidence>
<feature type="compositionally biased region" description="Polar residues" evidence="2">
    <location>
        <begin position="1072"/>
        <end position="1083"/>
    </location>
</feature>
<proteinExistence type="predicted"/>
<name>A0A0L8H3J1_OCTBM</name>
<evidence type="ECO:0000256" key="1">
    <source>
        <dbReference type="SAM" id="Coils"/>
    </source>
</evidence>
<feature type="compositionally biased region" description="Basic and acidic residues" evidence="2">
    <location>
        <begin position="858"/>
        <end position="881"/>
    </location>
</feature>
<feature type="compositionally biased region" description="Low complexity" evidence="2">
    <location>
        <begin position="16"/>
        <end position="27"/>
    </location>
</feature>
<reference evidence="3" key="1">
    <citation type="submission" date="2015-07" db="EMBL/GenBank/DDBJ databases">
        <title>MeaNS - Measles Nucleotide Surveillance Program.</title>
        <authorList>
            <person name="Tran T."/>
            <person name="Druce J."/>
        </authorList>
    </citation>
    <scope>NUCLEOTIDE SEQUENCE</scope>
    <source>
        <strain evidence="3">UCB-OBI-ISO-001</strain>
        <tissue evidence="3">Gonad</tissue>
    </source>
</reference>
<feature type="compositionally biased region" description="Polar residues" evidence="2">
    <location>
        <begin position="831"/>
        <end position="845"/>
    </location>
</feature>
<accession>A0A0L8H3J1</accession>
<feature type="compositionally biased region" description="Basic and acidic residues" evidence="2">
    <location>
        <begin position="402"/>
        <end position="430"/>
    </location>
</feature>
<dbReference type="KEGG" id="obi:106872999"/>
<gene>
    <name evidence="3" type="ORF">OCBIM_22023112mg</name>
</gene>
<feature type="coiled-coil region" evidence="1">
    <location>
        <begin position="1194"/>
        <end position="1221"/>
    </location>
</feature>
<feature type="compositionally biased region" description="Basic and acidic residues" evidence="2">
    <location>
        <begin position="603"/>
        <end position="627"/>
    </location>
</feature>
<dbReference type="EMBL" id="KQ419350">
    <property type="protein sequence ID" value="KOF83866.1"/>
    <property type="molecule type" value="Genomic_DNA"/>
</dbReference>
<organism evidence="3">
    <name type="scientific">Octopus bimaculoides</name>
    <name type="common">California two-spotted octopus</name>
    <dbReference type="NCBI Taxonomy" id="37653"/>
    <lineage>
        <taxon>Eukaryota</taxon>
        <taxon>Metazoa</taxon>
        <taxon>Spiralia</taxon>
        <taxon>Lophotrochozoa</taxon>
        <taxon>Mollusca</taxon>
        <taxon>Cephalopoda</taxon>
        <taxon>Coleoidea</taxon>
        <taxon>Octopodiformes</taxon>
        <taxon>Octopoda</taxon>
        <taxon>Incirrata</taxon>
        <taxon>Octopodidae</taxon>
        <taxon>Octopus</taxon>
    </lineage>
</organism>
<feature type="compositionally biased region" description="Acidic residues" evidence="2">
    <location>
        <begin position="925"/>
        <end position="937"/>
    </location>
</feature>
<feature type="compositionally biased region" description="Low complexity" evidence="2">
    <location>
        <begin position="790"/>
        <end position="799"/>
    </location>
</feature>
<evidence type="ECO:0000313" key="3">
    <source>
        <dbReference type="EMBL" id="KOF83866.1"/>
    </source>
</evidence>
<feature type="region of interest" description="Disordered" evidence="2">
    <location>
        <begin position="831"/>
        <end position="1025"/>
    </location>
</feature>